<feature type="compositionally biased region" description="Polar residues" evidence="1">
    <location>
        <begin position="154"/>
        <end position="170"/>
    </location>
</feature>
<dbReference type="AlphaFoldDB" id="A0A6J1NVH3"/>
<keyword evidence="2" id="KW-0732">Signal</keyword>
<feature type="region of interest" description="Disordered" evidence="1">
    <location>
        <begin position="639"/>
        <end position="658"/>
    </location>
</feature>
<keyword evidence="3" id="KW-1185">Reference proteome</keyword>
<feature type="signal peptide" evidence="2">
    <location>
        <begin position="1"/>
        <end position="22"/>
    </location>
</feature>
<proteinExistence type="predicted"/>
<evidence type="ECO:0000256" key="1">
    <source>
        <dbReference type="SAM" id="MobiDB-lite"/>
    </source>
</evidence>
<feature type="region of interest" description="Disordered" evidence="1">
    <location>
        <begin position="946"/>
        <end position="1038"/>
    </location>
</feature>
<feature type="region of interest" description="Disordered" evidence="1">
    <location>
        <begin position="142"/>
        <end position="170"/>
    </location>
</feature>
<reference evidence="4" key="1">
    <citation type="submission" date="2025-08" db="UniProtKB">
        <authorList>
            <consortium name="RefSeq"/>
        </authorList>
    </citation>
    <scope>IDENTIFICATION</scope>
</reference>
<dbReference type="GeneID" id="112054985"/>
<dbReference type="KEGG" id="bany:112054985"/>
<name>A0A6J1NVH3_BICAN</name>
<feature type="chain" id="PRO_5045474087" evidence="2">
    <location>
        <begin position="23"/>
        <end position="1078"/>
    </location>
</feature>
<feature type="region of interest" description="Disordered" evidence="1">
    <location>
        <begin position="385"/>
        <end position="407"/>
    </location>
</feature>
<accession>A0A6J1NVH3</accession>
<dbReference type="RefSeq" id="XP_023950719.2">
    <property type="nucleotide sequence ID" value="XM_024094951.2"/>
</dbReference>
<feature type="compositionally biased region" description="Polar residues" evidence="1">
    <location>
        <begin position="946"/>
        <end position="958"/>
    </location>
</feature>
<dbReference type="Proteomes" id="UP001652582">
    <property type="component" value="Chromosome 16"/>
</dbReference>
<evidence type="ECO:0000256" key="2">
    <source>
        <dbReference type="SAM" id="SignalP"/>
    </source>
</evidence>
<gene>
    <name evidence="4" type="primary">LOC112054985</name>
</gene>
<feature type="compositionally biased region" description="Low complexity" evidence="1">
    <location>
        <begin position="144"/>
        <end position="153"/>
    </location>
</feature>
<protein>
    <submittedName>
        <fullName evidence="4">Uncharacterized protein DDB_G0283357-like</fullName>
    </submittedName>
</protein>
<sequence>MTTVHRMIWILVVYLYIERGCCQEGYLNQDLLRLQQYSMNDGQVETITGYSTNFVQREPNSQLSSVGAQYLTDDGYSNGEYSRAGRSKKVYRIKNPFQHQEEERSLQDTNTSQDSGAAASSQYAALQYSLPPEDFLQQMRAESQYHQQQQQQYSTPITASPYTATPQPQYQYSTLPASNYDANQQINQISTVEPKSFTPAYQSNTNAYQSNTNAYQYNNQQYNQENAHSTPLPPYMSTSLPSNQYLGTPVNNYVSSSSSLYVSSPQTAQQYVSSPFSNTGNFDYNNRVTTAGSNSLSYDSNNDLSKRMQIDHYDNAANGIRYPSVHGQYQTDFPSTTVSPTSTPNNETPRDFWHSSLNSGYSALSKPEQNYQTQYQNYRYNQQEGRYDTDSSNNDNHRNGNLPSANNLYLNYVQPDYQLLNNLKERAREGKTELGQPEVYSLGDYGWRLSDKKSSLEPEISTNMNFFKYQIHSVQPDTGAVSQVSFQMDSRKPYTYDQNSKPVTEKTDAEEFTKAAAKAHENYKQQQIEANKYLTNSQYNSNLLANSYAINSYHNNEKQRNKQYNDNSNSQGHELVTASPYFYINPKDTSDSSHKQPFDHDKALKNIVPIDVTNVVQNSDSLAKYEIDFNNRYNFPGFNKDSEQNLKPYSRPDPYNRDRDTMYALNLKSKLDDSLDKLKQFEQSLPYYAKSQTPESVYNYGSNSGNKRYVSDSQQSNFVNQNSNNHQDNTHSSANIHQHGIQRPQFSSDILKFNDIPYRLTPTLHNNFDQTHIPTPLPLRINQNVDNHNVDITAEILAKLLSNKHNLNRPDIDSQSHNLLSTINGFRVANPFNVDLKLVAEMLKGKPAIDDSQMNSFRGDINKPLPMKFDISQLMQFKNENNVLPSGSGLGSYLDIYNSGRLPYQGVKYSRSEEDTENIPIADSSNSHPIGAVVEEDAVTGQDVTELSDNAEDTISTNTDDEKPKNLFGPRQKTVGDRHRHLSSAYLSRHSYKRKYPKSEVEEPYPLLKPPPPHSSRYRGHTKDKNSHRRRVNKPKMLRVYKSEPLFESDDISHLGSLKRSLNVAEEKSDVVDDEKSS</sequence>
<feature type="compositionally biased region" description="Polar residues" evidence="1">
    <location>
        <begin position="390"/>
        <end position="407"/>
    </location>
</feature>
<feature type="compositionally biased region" description="Basic residues" evidence="1">
    <location>
        <begin position="1016"/>
        <end position="1038"/>
    </location>
</feature>
<organism evidence="3 4">
    <name type="scientific">Bicyclus anynana</name>
    <name type="common">Squinting bush brown butterfly</name>
    <dbReference type="NCBI Taxonomy" id="110368"/>
    <lineage>
        <taxon>Eukaryota</taxon>
        <taxon>Metazoa</taxon>
        <taxon>Ecdysozoa</taxon>
        <taxon>Arthropoda</taxon>
        <taxon>Hexapoda</taxon>
        <taxon>Insecta</taxon>
        <taxon>Pterygota</taxon>
        <taxon>Neoptera</taxon>
        <taxon>Endopterygota</taxon>
        <taxon>Lepidoptera</taxon>
        <taxon>Glossata</taxon>
        <taxon>Ditrysia</taxon>
        <taxon>Papilionoidea</taxon>
        <taxon>Nymphalidae</taxon>
        <taxon>Satyrinae</taxon>
        <taxon>Satyrini</taxon>
        <taxon>Mycalesina</taxon>
        <taxon>Bicyclus</taxon>
    </lineage>
</organism>
<feature type="region of interest" description="Disordered" evidence="1">
    <location>
        <begin position="325"/>
        <end position="369"/>
    </location>
</feature>
<evidence type="ECO:0000313" key="3">
    <source>
        <dbReference type="Proteomes" id="UP001652582"/>
    </source>
</evidence>
<evidence type="ECO:0000313" key="4">
    <source>
        <dbReference type="RefSeq" id="XP_023950719.2"/>
    </source>
</evidence>
<feature type="region of interest" description="Disordered" evidence="1">
    <location>
        <begin position="98"/>
        <end position="120"/>
    </location>
</feature>
<feature type="compositionally biased region" description="Low complexity" evidence="1">
    <location>
        <begin position="334"/>
        <end position="347"/>
    </location>
</feature>
<dbReference type="OrthoDB" id="6930947at2759"/>